<organism evidence="2">
    <name type="scientific">Neospora caninum (strain Liverpool)</name>
    <dbReference type="NCBI Taxonomy" id="572307"/>
    <lineage>
        <taxon>Eukaryota</taxon>
        <taxon>Sar</taxon>
        <taxon>Alveolata</taxon>
        <taxon>Apicomplexa</taxon>
        <taxon>Conoidasida</taxon>
        <taxon>Coccidia</taxon>
        <taxon>Eucoccidiorida</taxon>
        <taxon>Eimeriorina</taxon>
        <taxon>Sarcocystidae</taxon>
        <taxon>Neospora</taxon>
    </lineage>
</organism>
<evidence type="ECO:0000256" key="1">
    <source>
        <dbReference type="SAM" id="MobiDB-lite"/>
    </source>
</evidence>
<feature type="region of interest" description="Disordered" evidence="1">
    <location>
        <begin position="1"/>
        <end position="45"/>
    </location>
</feature>
<feature type="compositionally biased region" description="Basic and acidic residues" evidence="1">
    <location>
        <begin position="706"/>
        <end position="723"/>
    </location>
</feature>
<dbReference type="AlphaFoldDB" id="A0A0F7UJ86"/>
<name>A0A0F7UJ86_NEOCL</name>
<feature type="region of interest" description="Disordered" evidence="1">
    <location>
        <begin position="706"/>
        <end position="738"/>
    </location>
</feature>
<proteinExistence type="predicted"/>
<feature type="compositionally biased region" description="Polar residues" evidence="1">
    <location>
        <begin position="62"/>
        <end position="73"/>
    </location>
</feature>
<feature type="region of interest" description="Disordered" evidence="1">
    <location>
        <begin position="456"/>
        <end position="487"/>
    </location>
</feature>
<feature type="compositionally biased region" description="Low complexity" evidence="1">
    <location>
        <begin position="724"/>
        <end position="734"/>
    </location>
</feature>
<feature type="region of interest" description="Disordered" evidence="1">
    <location>
        <begin position="506"/>
        <end position="547"/>
    </location>
</feature>
<feature type="region of interest" description="Disordered" evidence="1">
    <location>
        <begin position="933"/>
        <end position="954"/>
    </location>
</feature>
<dbReference type="EMBL" id="LN714484">
    <property type="protein sequence ID" value="CEL68182.1"/>
    <property type="molecule type" value="Genomic_DNA"/>
</dbReference>
<feature type="compositionally biased region" description="Basic and acidic residues" evidence="1">
    <location>
        <begin position="630"/>
        <end position="649"/>
    </location>
</feature>
<feature type="compositionally biased region" description="Low complexity" evidence="1">
    <location>
        <begin position="9"/>
        <end position="43"/>
    </location>
</feature>
<reference evidence="2" key="1">
    <citation type="journal article" date="2015" name="PLoS ONE">
        <title>Comprehensive Evaluation of Toxoplasma gondii VEG and Neospora caninum LIV Genomes with Tachyzoite Stage Transcriptome and Proteome Defines Novel Transcript Features.</title>
        <authorList>
            <person name="Ramaprasad A."/>
            <person name="Mourier T."/>
            <person name="Naeem R."/>
            <person name="Malas T.B."/>
            <person name="Moussa E."/>
            <person name="Panigrahi A."/>
            <person name="Vermont S.J."/>
            <person name="Otto T.D."/>
            <person name="Wastling J."/>
            <person name="Pain A."/>
        </authorList>
    </citation>
    <scope>NUCLEOTIDE SEQUENCE</scope>
    <source>
        <strain evidence="2">Liverpool</strain>
    </source>
</reference>
<protein>
    <submittedName>
        <fullName evidence="2">Uncharacterized protein</fullName>
    </submittedName>
</protein>
<feature type="compositionally biased region" description="Basic and acidic residues" evidence="1">
    <location>
        <begin position="660"/>
        <end position="674"/>
    </location>
</feature>
<gene>
    <name evidence="2" type="ORF">BN1204_039550</name>
</gene>
<sequence length="954" mass="104358">MSPFSVRGLSLGASRQRARLASRPSPARASRAPANSLSPRPALESPSYRAALHPLTPFAASAVQSPRSATSLLSRGKKPEKRRNAAFPRLPSNPASPLARPLACRQRLSKGLCPAPPRPRPKHRVQLLPRPSVSASSVSTLLPLLLLQSIFHGSVPRQRGSRCFPPVSPQSVLSLPTGSACSASSFVSAGSRVSANPPVSSPPGSAVSVASSVFSGSSVSGRSASSSVYRLLGLSLYFLLSSPLSACESAPSSAAAARASFSCHAPSLCRFPFVPPAPLSPLYPSSSSPSCSPLCVVPASVSWPLPDVLSRRDRSWRAAACSEKFKSPAERRPSAFVVSPSSALPVYGPTPRHQRTGKCVSAYPRRHPGGASSRFFPACTRTGFIRREGRSCASTRRPVWCGLAFKAREVRRPLAVQGSLLPPHCSVSASNPLHSLSYFPLLSAAPVCASRVSVSSSPLSPPPPVLASSTSSPSRLTASLSGTGGASLSAERARKLEGFCFSRAPPRRCQDSRTSARGLTRAGDTPETSLCYLDPRQQGDEAQGNGSLRATFFNSLFSFGARKDDDRKAEEASNDTPQDAAKETHTKLTDTQQTADAREPNGREAGEGERGETKTRRGKKEQKKGQSKPAAERDTREREKNEEKIRNEANENGDVVAVHLEADGRNSAEPVEGKTRRRPWNYGRPWTEEIRRKIATRTRLAMQRLKSERAAMKKARGEEETAPRRASPAAARAPLSHATRLKLSERLRARWRDPEARVKLLQLGRERTQSEATRAAISESVRRKWREDPGYAERVREGQAKVNAAGEKRKKISDTLKRLWRDETFRQRMRTTRRPYTEERRRALSAKITAMWAERTDYRSRTVDAIRSRFDRLKVEGFPRKLGRTKIPTQRVFSRFASGPASGGSRAPDLFSLLVKQRQEFWQRMYQKLLTEEKGEGKVAEDENQGARDAGEHN</sequence>
<feature type="region of interest" description="Disordered" evidence="1">
    <location>
        <begin position="59"/>
        <end position="100"/>
    </location>
</feature>
<accession>A0A0F7UJ86</accession>
<feature type="compositionally biased region" description="Low complexity" evidence="1">
    <location>
        <begin position="466"/>
        <end position="487"/>
    </location>
</feature>
<feature type="compositionally biased region" description="Basic and acidic residues" evidence="1">
    <location>
        <begin position="596"/>
        <end position="615"/>
    </location>
</feature>
<feature type="compositionally biased region" description="Basic residues" evidence="1">
    <location>
        <begin position="616"/>
        <end position="626"/>
    </location>
</feature>
<feature type="region of interest" description="Disordered" evidence="1">
    <location>
        <begin position="564"/>
        <end position="681"/>
    </location>
</feature>
<evidence type="ECO:0000313" key="2">
    <source>
        <dbReference type="EMBL" id="CEL68182.1"/>
    </source>
</evidence>